<dbReference type="PROSITE" id="PS51186">
    <property type="entry name" value="GNAT"/>
    <property type="match status" value="1"/>
</dbReference>
<evidence type="ECO:0000313" key="2">
    <source>
        <dbReference type="EMBL" id="MDT0344548.1"/>
    </source>
</evidence>
<comment type="caution">
    <text evidence="2">The sequence shown here is derived from an EMBL/GenBank/DDBJ whole genome shotgun (WGS) entry which is preliminary data.</text>
</comment>
<dbReference type="SUPFAM" id="SSF55729">
    <property type="entry name" value="Acyl-CoA N-acyltransferases (Nat)"/>
    <property type="match status" value="1"/>
</dbReference>
<dbReference type="InterPro" id="IPR016181">
    <property type="entry name" value="Acyl_CoA_acyltransferase"/>
</dbReference>
<reference evidence="3" key="1">
    <citation type="submission" date="2023-07" db="EMBL/GenBank/DDBJ databases">
        <title>30 novel species of actinomycetes from the DSMZ collection.</title>
        <authorList>
            <person name="Nouioui I."/>
        </authorList>
    </citation>
    <scope>NUCLEOTIDE SEQUENCE [LARGE SCALE GENOMIC DNA]</scope>
    <source>
        <strain evidence="3">DSM 44938</strain>
    </source>
</reference>
<dbReference type="Proteomes" id="UP001183246">
    <property type="component" value="Unassembled WGS sequence"/>
</dbReference>
<accession>A0ABU2MTA0</accession>
<gene>
    <name evidence="2" type="ORF">RM590_18300</name>
</gene>
<evidence type="ECO:0000259" key="1">
    <source>
        <dbReference type="PROSITE" id="PS51186"/>
    </source>
</evidence>
<feature type="domain" description="N-acetyltransferase" evidence="1">
    <location>
        <begin position="11"/>
        <end position="178"/>
    </location>
</feature>
<name>A0ABU2MTA0_9ACTN</name>
<dbReference type="EMBL" id="JAVREL010000010">
    <property type="protein sequence ID" value="MDT0344548.1"/>
    <property type="molecule type" value="Genomic_DNA"/>
</dbReference>
<protein>
    <submittedName>
        <fullName evidence="2">N-acetyltransferase</fullName>
    </submittedName>
</protein>
<dbReference type="InterPro" id="IPR000182">
    <property type="entry name" value="GNAT_dom"/>
</dbReference>
<sequence>MIETLSGPSALSYRQAEDGDLAELVRLRDTAARWQMERGIDQWRPGELGEDHFRARLREGEVWLATIGPDGPLVGAWELWWDDPGAWGEQPPVAGYIHRLMIDRRTAPPAAGRRMLAEAERRIGAWGRPLARLDCLATNPRLRTYYQEAGYTAVGEQQGKRAIDGKRYAVTLLEKTLPAHDA</sequence>
<organism evidence="2 3">
    <name type="scientific">Streptomyces litchfieldiae</name>
    <dbReference type="NCBI Taxonomy" id="3075543"/>
    <lineage>
        <taxon>Bacteria</taxon>
        <taxon>Bacillati</taxon>
        <taxon>Actinomycetota</taxon>
        <taxon>Actinomycetes</taxon>
        <taxon>Kitasatosporales</taxon>
        <taxon>Streptomycetaceae</taxon>
        <taxon>Streptomyces</taxon>
    </lineage>
</organism>
<evidence type="ECO:0000313" key="3">
    <source>
        <dbReference type="Proteomes" id="UP001183246"/>
    </source>
</evidence>
<keyword evidence="3" id="KW-1185">Reference proteome</keyword>
<proteinExistence type="predicted"/>
<dbReference type="Gene3D" id="3.40.630.30">
    <property type="match status" value="1"/>
</dbReference>
<dbReference type="RefSeq" id="WP_311705680.1">
    <property type="nucleotide sequence ID" value="NZ_JAVREL010000010.1"/>
</dbReference>